<dbReference type="PROSITE" id="PS51194">
    <property type="entry name" value="HELICASE_CTER"/>
    <property type="match status" value="1"/>
</dbReference>
<dbReference type="Pfam" id="PF04408">
    <property type="entry name" value="WHD_HA2"/>
    <property type="match status" value="1"/>
</dbReference>
<dbReference type="InterPro" id="IPR001650">
    <property type="entry name" value="Helicase_C-like"/>
</dbReference>
<dbReference type="InterPro" id="IPR007502">
    <property type="entry name" value="Helicase-assoc_dom"/>
</dbReference>
<evidence type="ECO:0000256" key="2">
    <source>
        <dbReference type="ARBA" id="ARBA00022741"/>
    </source>
</evidence>
<feature type="region of interest" description="Disordered" evidence="7">
    <location>
        <begin position="1"/>
        <end position="46"/>
    </location>
</feature>
<proteinExistence type="predicted"/>
<keyword evidence="4" id="KW-0347">Helicase</keyword>
<dbReference type="SMART" id="SM00847">
    <property type="entry name" value="HA2"/>
    <property type="match status" value="1"/>
</dbReference>
<dbReference type="Pfam" id="PF21010">
    <property type="entry name" value="HA2_C"/>
    <property type="match status" value="1"/>
</dbReference>
<dbReference type="Gene3D" id="3.40.50.300">
    <property type="entry name" value="P-loop containing nucleotide triphosphate hydrolases"/>
    <property type="match status" value="2"/>
</dbReference>
<feature type="region of interest" description="Disordered" evidence="7">
    <location>
        <begin position="166"/>
        <end position="199"/>
    </location>
</feature>
<dbReference type="InterPro" id="IPR048333">
    <property type="entry name" value="HA2_WH"/>
</dbReference>
<evidence type="ECO:0000256" key="6">
    <source>
        <dbReference type="ARBA" id="ARBA00047984"/>
    </source>
</evidence>
<feature type="compositionally biased region" description="Low complexity" evidence="7">
    <location>
        <begin position="509"/>
        <end position="518"/>
    </location>
</feature>
<reference evidence="10 11" key="1">
    <citation type="submission" date="2016-07" db="EMBL/GenBank/DDBJ databases">
        <title>Draft genome of the white-rot fungus Obba rivulosa 3A-2.</title>
        <authorList>
            <consortium name="DOE Joint Genome Institute"/>
            <person name="Miettinen O."/>
            <person name="Riley R."/>
            <person name="Acob R."/>
            <person name="Barry K."/>
            <person name="Cullen D."/>
            <person name="De Vries R."/>
            <person name="Hainaut M."/>
            <person name="Hatakka A."/>
            <person name="Henrissat B."/>
            <person name="Hilden K."/>
            <person name="Kuo R."/>
            <person name="Labutti K."/>
            <person name="Lipzen A."/>
            <person name="Makela M.R."/>
            <person name="Sandor L."/>
            <person name="Spatafora J.W."/>
            <person name="Grigoriev I.V."/>
            <person name="Hibbett D.S."/>
        </authorList>
    </citation>
    <scope>NUCLEOTIDE SEQUENCE [LARGE SCALE GENOMIC DNA]</scope>
    <source>
        <strain evidence="10 11">3A-2</strain>
    </source>
</reference>
<dbReference type="Pfam" id="PF00271">
    <property type="entry name" value="Helicase_C"/>
    <property type="match status" value="1"/>
</dbReference>
<dbReference type="EMBL" id="KV722334">
    <property type="protein sequence ID" value="OCH95734.1"/>
    <property type="molecule type" value="Genomic_DNA"/>
</dbReference>
<dbReference type="InterPro" id="IPR059023">
    <property type="entry name" value="RNA_hel_CTD"/>
</dbReference>
<keyword evidence="5" id="KW-0067">ATP-binding</keyword>
<dbReference type="Gene3D" id="1.20.120.1080">
    <property type="match status" value="1"/>
</dbReference>
<dbReference type="Pfam" id="PF00270">
    <property type="entry name" value="DEAD"/>
    <property type="match status" value="1"/>
</dbReference>
<evidence type="ECO:0000313" key="10">
    <source>
        <dbReference type="EMBL" id="OCH95734.1"/>
    </source>
</evidence>
<evidence type="ECO:0000256" key="7">
    <source>
        <dbReference type="SAM" id="MobiDB-lite"/>
    </source>
</evidence>
<dbReference type="Pfam" id="PF26026">
    <property type="entry name" value="RNA_hel_CTD"/>
    <property type="match status" value="1"/>
</dbReference>
<dbReference type="GO" id="GO:0016787">
    <property type="term" value="F:hydrolase activity"/>
    <property type="evidence" value="ECO:0007669"/>
    <property type="project" value="UniProtKB-KW"/>
</dbReference>
<dbReference type="CDD" id="cd17917">
    <property type="entry name" value="DEXHc_RHA-like"/>
    <property type="match status" value="1"/>
</dbReference>
<evidence type="ECO:0000256" key="4">
    <source>
        <dbReference type="ARBA" id="ARBA00022806"/>
    </source>
</evidence>
<keyword evidence="3 10" id="KW-0378">Hydrolase</keyword>
<dbReference type="InterPro" id="IPR014001">
    <property type="entry name" value="Helicase_ATP-bd"/>
</dbReference>
<dbReference type="FunFam" id="3.40.50.300:FF:000500">
    <property type="entry name" value="ATP-dependent RNA helicase DHX29"/>
    <property type="match status" value="1"/>
</dbReference>
<keyword evidence="11" id="KW-1185">Reference proteome</keyword>
<dbReference type="EC" id="3.6.4.13" evidence="1"/>
<dbReference type="GO" id="GO:0003724">
    <property type="term" value="F:RNA helicase activity"/>
    <property type="evidence" value="ECO:0007669"/>
    <property type="project" value="UniProtKB-EC"/>
</dbReference>
<evidence type="ECO:0000259" key="9">
    <source>
        <dbReference type="PROSITE" id="PS51194"/>
    </source>
</evidence>
<dbReference type="GO" id="GO:0005524">
    <property type="term" value="F:ATP binding"/>
    <property type="evidence" value="ECO:0007669"/>
    <property type="project" value="UniProtKB-KW"/>
</dbReference>
<dbReference type="PANTHER" id="PTHR18934">
    <property type="entry name" value="ATP-DEPENDENT RNA HELICASE"/>
    <property type="match status" value="1"/>
</dbReference>
<feature type="compositionally biased region" description="Basic and acidic residues" evidence="7">
    <location>
        <begin position="166"/>
        <end position="183"/>
    </location>
</feature>
<dbReference type="SMART" id="SM00487">
    <property type="entry name" value="DEXDc"/>
    <property type="match status" value="1"/>
</dbReference>
<comment type="catalytic activity">
    <reaction evidence="6">
        <text>ATP + H2O = ADP + phosphate + H(+)</text>
        <dbReference type="Rhea" id="RHEA:13065"/>
        <dbReference type="ChEBI" id="CHEBI:15377"/>
        <dbReference type="ChEBI" id="CHEBI:15378"/>
        <dbReference type="ChEBI" id="CHEBI:30616"/>
        <dbReference type="ChEBI" id="CHEBI:43474"/>
        <dbReference type="ChEBI" id="CHEBI:456216"/>
        <dbReference type="EC" id="3.6.4.13"/>
    </reaction>
</comment>
<evidence type="ECO:0000313" key="11">
    <source>
        <dbReference type="Proteomes" id="UP000250043"/>
    </source>
</evidence>
<accession>A0A8E2DTM1</accession>
<dbReference type="InterPro" id="IPR011545">
    <property type="entry name" value="DEAD/DEAH_box_helicase_dom"/>
</dbReference>
<sequence length="1334" mass="147688">MPPKRGIVKSGNAGNSSKPSKPAASSSAAPAIPEEKPLFPPGSKFPASLLHERCQKNGWEKPVIDTRKQGNGYTFSVTLSRINKKTSQRESVRLEPHPPCAFPTILEARHWGATYALYRFCNGIQLNRVLPPGPREYWNELAMEHKNAPDHQAWMYDTDPFAARKAVEERQAAAAKKRDEAPKEGGGSGSSSSSTSPEFVNAPEAKMASSLRDLVEDCIKKAIAANPESTKDSLNILSPEVAPQIREQLKHLGFKPVQIQNAVNALSQQSPLTSRLLRSLPALQACIEYLILQVPECDLPERFLPSVNSSNPFVTAAHAGTDDLRKRWIQDKAVKECGWPVHVVKECMTHSAVAEDWALLLRTLNARLIGTRDAEVTTDSDLADPEPVDRDELESFGAQFGQSGEIIIPLPIAPMQLVVYATNEYLPTRGDPPPLYVRSSSIAAYVRLHLVSRVLTAFRKGALVESGESVIMAALRLIEEEWAQIEDNGPPDMSQVLQHLLPQQDSVSTLDDLPDTVVVPPPRRRGGQKLKHDERTDTHIKEEFEVMRRSKEYARMFPARRRLPAFSSKDQFLSLLEKNQCVVVVGETGSGKTTQLPQFVLDSLILANHGSKASIVVTQPRRLSAIGVAARVSAERLDDGSVGYAIRGESRQDARTKLLFCTTGVLLRRLATGNTLQDVTHVIVDEVHERSVDGDILLLELKELMKRHRNLKVILMSATINHETFVKYFDNAPLLSISGLSYPVEDRYLEDYVFDLSYAPPAQRPSGPAKGRKRDDADGATPDEEDERVAQIVRNMTRSGRIDVELIASLVTHIMSIAEKRGGILIFLPGVQEIRQCVERLCRISNTKVLPLHANLSSDEQRQVFASYREWKIVVATNVAETSITIDDVVYVIDSGRVKETQYDPDTGLTRLTEQWVSRAAARQRRGRAGRTQPGVCYKLYTKSQESQMAAFPIPEIRRVPLESVALSAKVVHDDVKTFLGKAIDPPEMAAIDHALSTLEELAALAPDGSLTPLGIHLSTLPMDLRLGKMLILATIFQCLGPILTIAACLSSKPLFVSPMEKREEATQARARFARGNSDLLTDLHAYEECMRLRSEGKPQNAIKNFCDENYIAVSTIRDITSLRQDFFSSLSDLGFIPRSSRPDDASLNTNSANENLLKAVVLGGLWPRVARVHLPKSAIKFDKIQAGTIQRENTAREFKIYDLKEGRVFLHPASTLFGVNTWRSSFLAYFQKQMTSKVFLRDATEVPIYGLLLFGGPVSVNHIGGGLTVGAKDAFIKLKAWPRIGILVNQLRRLLDEQLKECIEEGTILSAVSSSNPVLRAMLALLTNDGLTS</sequence>
<evidence type="ECO:0000259" key="8">
    <source>
        <dbReference type="PROSITE" id="PS51192"/>
    </source>
</evidence>
<dbReference type="SUPFAM" id="SSF52540">
    <property type="entry name" value="P-loop containing nucleoside triphosphate hydrolases"/>
    <property type="match status" value="1"/>
</dbReference>
<feature type="domain" description="Helicase ATP-binding" evidence="8">
    <location>
        <begin position="573"/>
        <end position="738"/>
    </location>
</feature>
<dbReference type="InterPro" id="IPR011709">
    <property type="entry name" value="DEAD-box_helicase_OB_fold"/>
</dbReference>
<dbReference type="InterPro" id="IPR027417">
    <property type="entry name" value="P-loop_NTPase"/>
</dbReference>
<evidence type="ECO:0000256" key="1">
    <source>
        <dbReference type="ARBA" id="ARBA00012552"/>
    </source>
</evidence>
<dbReference type="PANTHER" id="PTHR18934:SF267">
    <property type="entry name" value="ATP-DEPENDENT RNA HELICASE YLR419W-RELATED"/>
    <property type="match status" value="1"/>
</dbReference>
<name>A0A8E2DTM1_9APHY</name>
<evidence type="ECO:0000256" key="3">
    <source>
        <dbReference type="ARBA" id="ARBA00022801"/>
    </source>
</evidence>
<dbReference type="CDD" id="cd18791">
    <property type="entry name" value="SF2_C_RHA"/>
    <property type="match status" value="1"/>
</dbReference>
<organism evidence="10 11">
    <name type="scientific">Obba rivulosa</name>
    <dbReference type="NCBI Taxonomy" id="1052685"/>
    <lineage>
        <taxon>Eukaryota</taxon>
        <taxon>Fungi</taxon>
        <taxon>Dikarya</taxon>
        <taxon>Basidiomycota</taxon>
        <taxon>Agaricomycotina</taxon>
        <taxon>Agaricomycetes</taxon>
        <taxon>Polyporales</taxon>
        <taxon>Gelatoporiaceae</taxon>
        <taxon>Obba</taxon>
    </lineage>
</organism>
<keyword evidence="2" id="KW-0547">Nucleotide-binding</keyword>
<gene>
    <name evidence="10" type="ORF">OBBRIDRAFT_816336</name>
</gene>
<evidence type="ECO:0000256" key="5">
    <source>
        <dbReference type="ARBA" id="ARBA00022840"/>
    </source>
</evidence>
<feature type="domain" description="Helicase C-terminal" evidence="9">
    <location>
        <begin position="810"/>
        <end position="973"/>
    </location>
</feature>
<dbReference type="OrthoDB" id="5600252at2759"/>
<dbReference type="Proteomes" id="UP000250043">
    <property type="component" value="Unassembled WGS sequence"/>
</dbReference>
<dbReference type="SMART" id="SM00490">
    <property type="entry name" value="HELICc"/>
    <property type="match status" value="1"/>
</dbReference>
<feature type="region of interest" description="Disordered" evidence="7">
    <location>
        <begin position="760"/>
        <end position="788"/>
    </location>
</feature>
<protein>
    <recommendedName>
        <fullName evidence="1">RNA helicase</fullName>
        <ecNumber evidence="1">3.6.4.13</ecNumber>
    </recommendedName>
</protein>
<dbReference type="Pfam" id="PF07717">
    <property type="entry name" value="OB_NTP_bind"/>
    <property type="match status" value="1"/>
</dbReference>
<dbReference type="Pfam" id="PF24385">
    <property type="entry name" value="DSRM_DHX29"/>
    <property type="match status" value="1"/>
</dbReference>
<dbReference type="GO" id="GO:0003723">
    <property type="term" value="F:RNA binding"/>
    <property type="evidence" value="ECO:0007669"/>
    <property type="project" value="TreeGrafter"/>
</dbReference>
<dbReference type="InterPro" id="IPR056328">
    <property type="entry name" value="DSRM_DHX29"/>
</dbReference>
<feature type="region of interest" description="Disordered" evidence="7">
    <location>
        <begin position="507"/>
        <end position="534"/>
    </location>
</feature>
<dbReference type="PROSITE" id="PS51192">
    <property type="entry name" value="HELICASE_ATP_BIND_1"/>
    <property type="match status" value="1"/>
</dbReference>
<dbReference type="FunFam" id="1.20.120.1080:FF:000002">
    <property type="entry name" value="Putative ATP-dependent RNA helicase DHX36"/>
    <property type="match status" value="1"/>
</dbReference>
<feature type="compositionally biased region" description="Low complexity" evidence="7">
    <location>
        <begin position="16"/>
        <end position="32"/>
    </location>
</feature>